<dbReference type="InterPro" id="IPR007627">
    <property type="entry name" value="RNA_pol_sigma70_r2"/>
</dbReference>
<dbReference type="NCBIfam" id="TIGR02937">
    <property type="entry name" value="sigma70-ECF"/>
    <property type="match status" value="1"/>
</dbReference>
<proteinExistence type="predicted"/>
<dbReference type="Pfam" id="PF04542">
    <property type="entry name" value="Sigma70_r2"/>
    <property type="match status" value="1"/>
</dbReference>
<reference evidence="7 8" key="1">
    <citation type="journal article" date="2019" name="Int. J. Syst. Evol. Microbiol.">
        <title>The Global Catalogue of Microorganisms (GCM) 10K type strain sequencing project: providing services to taxonomists for standard genome sequencing and annotation.</title>
        <authorList>
            <consortium name="The Broad Institute Genomics Platform"/>
            <consortium name="The Broad Institute Genome Sequencing Center for Infectious Disease"/>
            <person name="Wu L."/>
            <person name="Ma J."/>
        </authorList>
    </citation>
    <scope>NUCLEOTIDE SEQUENCE [LARGE SCALE GENOMIC DNA]</scope>
    <source>
        <strain evidence="7 8">JCM 15503</strain>
    </source>
</reference>
<dbReference type="NCBIfam" id="TIGR02479">
    <property type="entry name" value="FliA_WhiG"/>
    <property type="match status" value="1"/>
</dbReference>
<evidence type="ECO:0000256" key="2">
    <source>
        <dbReference type="ARBA" id="ARBA00023082"/>
    </source>
</evidence>
<organism evidence="7 8">
    <name type="scientific">Ideonella azotifigens</name>
    <dbReference type="NCBI Taxonomy" id="513160"/>
    <lineage>
        <taxon>Bacteria</taxon>
        <taxon>Pseudomonadati</taxon>
        <taxon>Pseudomonadota</taxon>
        <taxon>Betaproteobacteria</taxon>
        <taxon>Burkholderiales</taxon>
        <taxon>Sphaerotilaceae</taxon>
        <taxon>Ideonella</taxon>
    </lineage>
</organism>
<feature type="domain" description="RNA polymerase sigma-70 region 2" evidence="5">
    <location>
        <begin position="38"/>
        <end position="107"/>
    </location>
</feature>
<dbReference type="InterPro" id="IPR012845">
    <property type="entry name" value="RNA_pol_sigma_FliA_WhiG"/>
</dbReference>
<keyword evidence="8" id="KW-1185">Reference proteome</keyword>
<dbReference type="InterPro" id="IPR013325">
    <property type="entry name" value="RNA_pol_sigma_r2"/>
</dbReference>
<dbReference type="SUPFAM" id="SSF88659">
    <property type="entry name" value="Sigma3 and sigma4 domains of RNA polymerase sigma factors"/>
    <property type="match status" value="2"/>
</dbReference>
<protein>
    <submittedName>
        <fullName evidence="7">FliA/WhiG family RNA polymerase sigma factor</fullName>
    </submittedName>
</protein>
<evidence type="ECO:0000256" key="1">
    <source>
        <dbReference type="ARBA" id="ARBA00023015"/>
    </source>
</evidence>
<evidence type="ECO:0000259" key="6">
    <source>
        <dbReference type="Pfam" id="PF04545"/>
    </source>
</evidence>
<gene>
    <name evidence="7" type="ORF">GCM10009107_39860</name>
</gene>
<keyword evidence="2" id="KW-0731">Sigma factor</keyword>
<comment type="caution">
    <text evidence="7">The sequence shown here is derived from an EMBL/GenBank/DDBJ whole genome shotgun (WGS) entry which is preliminary data.</text>
</comment>
<dbReference type="Gene3D" id="1.10.1740.10">
    <property type="match status" value="1"/>
</dbReference>
<dbReference type="PANTHER" id="PTHR30385">
    <property type="entry name" value="SIGMA FACTOR F FLAGELLAR"/>
    <property type="match status" value="1"/>
</dbReference>
<dbReference type="NCBIfam" id="NF005413">
    <property type="entry name" value="PRK06986.1"/>
    <property type="match status" value="1"/>
</dbReference>
<evidence type="ECO:0000256" key="3">
    <source>
        <dbReference type="ARBA" id="ARBA00023125"/>
    </source>
</evidence>
<evidence type="ECO:0000256" key="4">
    <source>
        <dbReference type="ARBA" id="ARBA00023163"/>
    </source>
</evidence>
<dbReference type="Gene3D" id="1.20.140.160">
    <property type="match status" value="1"/>
</dbReference>
<keyword evidence="3" id="KW-0238">DNA-binding</keyword>
<dbReference type="InterPro" id="IPR000943">
    <property type="entry name" value="RNA_pol_sigma70"/>
</dbReference>
<keyword evidence="4" id="KW-0804">Transcription</keyword>
<accession>A0ABN1K954</accession>
<evidence type="ECO:0000259" key="5">
    <source>
        <dbReference type="Pfam" id="PF04542"/>
    </source>
</evidence>
<evidence type="ECO:0000313" key="8">
    <source>
        <dbReference type="Proteomes" id="UP001500279"/>
    </source>
</evidence>
<sequence>MTMDLHAGHFEVAAYAEAGGEAARAALDPAREQRELIAHTPLVKRVVRQLSAQLSATMDRDDMQQIGLMGLLEALRRYGPPDEKFAAFASLRIRGAILDELRRQDWRPRSVRQDSHKLRDGLREMTRRLGREPTEAEVLKVLKLTPETYQAHLAAENAEQMASFDELLHEMAELPSAQRSPEEILIQRRSLAQALSALDEREQRVIQLYYEYELSLKEIAAVLDLTEARICQINKAALQKMKRHLAA</sequence>
<dbReference type="PANTHER" id="PTHR30385:SF7">
    <property type="entry name" value="RNA POLYMERASE SIGMA FACTOR FLIA"/>
    <property type="match status" value="1"/>
</dbReference>
<dbReference type="InterPro" id="IPR014284">
    <property type="entry name" value="RNA_pol_sigma-70_dom"/>
</dbReference>
<dbReference type="PRINTS" id="PR00046">
    <property type="entry name" value="SIGMA70FCT"/>
</dbReference>
<dbReference type="CDD" id="cd06171">
    <property type="entry name" value="Sigma70_r4"/>
    <property type="match status" value="1"/>
</dbReference>
<dbReference type="InterPro" id="IPR013324">
    <property type="entry name" value="RNA_pol_sigma_r3/r4-like"/>
</dbReference>
<dbReference type="SUPFAM" id="SSF88946">
    <property type="entry name" value="Sigma2 domain of RNA polymerase sigma factors"/>
    <property type="match status" value="1"/>
</dbReference>
<dbReference type="InterPro" id="IPR007630">
    <property type="entry name" value="RNA_pol_sigma70_r4"/>
</dbReference>
<keyword evidence="1" id="KW-0805">Transcription regulation</keyword>
<dbReference type="EMBL" id="BAAAEW010000026">
    <property type="protein sequence ID" value="GAA0758921.1"/>
    <property type="molecule type" value="Genomic_DNA"/>
</dbReference>
<name>A0ABN1K954_9BURK</name>
<dbReference type="Pfam" id="PF04545">
    <property type="entry name" value="Sigma70_r4"/>
    <property type="match status" value="1"/>
</dbReference>
<evidence type="ECO:0000313" key="7">
    <source>
        <dbReference type="EMBL" id="GAA0758921.1"/>
    </source>
</evidence>
<dbReference type="Proteomes" id="UP001500279">
    <property type="component" value="Unassembled WGS sequence"/>
</dbReference>
<feature type="domain" description="RNA polymerase sigma-70 region 4" evidence="6">
    <location>
        <begin position="194"/>
        <end position="242"/>
    </location>
</feature>